<evidence type="ECO:0000313" key="2">
    <source>
        <dbReference type="Proteomes" id="UP000050509"/>
    </source>
</evidence>
<protein>
    <submittedName>
        <fullName evidence="1">Uncharacterized protein</fullName>
    </submittedName>
</protein>
<proteinExistence type="predicted"/>
<organism evidence="1 2">
    <name type="scientific">Kouleothrix aurantiaca</name>
    <dbReference type="NCBI Taxonomy" id="186479"/>
    <lineage>
        <taxon>Bacteria</taxon>
        <taxon>Bacillati</taxon>
        <taxon>Chloroflexota</taxon>
        <taxon>Chloroflexia</taxon>
        <taxon>Chloroflexales</taxon>
        <taxon>Roseiflexineae</taxon>
        <taxon>Roseiflexaceae</taxon>
        <taxon>Kouleothrix</taxon>
    </lineage>
</organism>
<dbReference type="Proteomes" id="UP000050509">
    <property type="component" value="Unassembled WGS sequence"/>
</dbReference>
<dbReference type="EMBL" id="LJCR01001058">
    <property type="protein sequence ID" value="KPV51125.1"/>
    <property type="molecule type" value="Genomic_DNA"/>
</dbReference>
<comment type="caution">
    <text evidence="1">The sequence shown here is derived from an EMBL/GenBank/DDBJ whole genome shotgun (WGS) entry which is preliminary data.</text>
</comment>
<name>A0A0N8PRX3_9CHLR</name>
<evidence type="ECO:0000313" key="1">
    <source>
        <dbReference type="EMBL" id="KPV51125.1"/>
    </source>
</evidence>
<accession>A0A0N8PRX3</accession>
<gene>
    <name evidence="1" type="ORF">SE17_23005</name>
</gene>
<sequence length="358" mass="38804">MSCEASLSRFLTTATQTPAISQALADTPENAAAVLTELFEVSHRQTSPGGKMAELRARAGCTALFERMRRLDLPVPAHGEPSPGMTFPLPASGAARRAYAALEATIAAAEAGEPLPPKAREVASAVARRAGRIVPPPLRRFDCLFHVGRLDPAAKGTDSHEGAGLSISRHPEDWRAIARLGDAPVWDIDTRDARFLDFHAFRRDKAAVGAACDWAVEQGYLERGRVYVVTVPDGEGEPLIFRFQDEAEAEEEARGYLEVDLDGDELEAAVTKAVRRTAGYVPTARLAGRMRHERGVPLALVVDLAVVAYAEDVLDLDGVWWEDAYDPAGYSAPRGVLFARRLSTHRMALAEPEDEGAQ</sequence>
<reference evidence="1 2" key="1">
    <citation type="submission" date="2015-09" db="EMBL/GenBank/DDBJ databases">
        <title>Draft genome sequence of Kouleothrix aurantiaca JCM 19913.</title>
        <authorList>
            <person name="Hemp J."/>
        </authorList>
    </citation>
    <scope>NUCLEOTIDE SEQUENCE [LARGE SCALE GENOMIC DNA]</scope>
    <source>
        <strain evidence="1 2">COM-B</strain>
    </source>
</reference>
<dbReference type="AlphaFoldDB" id="A0A0N8PRX3"/>
<keyword evidence="2" id="KW-1185">Reference proteome</keyword>